<reference evidence="1 2" key="1">
    <citation type="journal article" date="2012" name="BMC Genomics">
        <title>Tools to kill: Genome of one of the most destructive plant pathogenic fungi Macrophomina phaseolina.</title>
        <authorList>
            <person name="Islam M.S."/>
            <person name="Haque M.S."/>
            <person name="Islam M.M."/>
            <person name="Emdad E.M."/>
            <person name="Halim A."/>
            <person name="Hossen Q.M.M."/>
            <person name="Hossain M.Z."/>
            <person name="Ahmed B."/>
            <person name="Rahim S."/>
            <person name="Rahman M.S."/>
            <person name="Alam M.M."/>
            <person name="Hou S."/>
            <person name="Wan X."/>
            <person name="Saito J.A."/>
            <person name="Alam M."/>
        </authorList>
    </citation>
    <scope>NUCLEOTIDE SEQUENCE [LARGE SCALE GENOMIC DNA]</scope>
    <source>
        <strain evidence="1 2">MS6</strain>
    </source>
</reference>
<evidence type="ECO:0000313" key="2">
    <source>
        <dbReference type="Proteomes" id="UP000007129"/>
    </source>
</evidence>
<protein>
    <submittedName>
        <fullName evidence="1">Uncharacterized protein</fullName>
    </submittedName>
</protein>
<name>K2S1Y1_MACPH</name>
<accession>K2S1Y1</accession>
<evidence type="ECO:0000313" key="1">
    <source>
        <dbReference type="EMBL" id="EKG20983.1"/>
    </source>
</evidence>
<dbReference type="VEuPathDB" id="FungiDB:MPH_01708"/>
<dbReference type="AlphaFoldDB" id="K2S1Y1"/>
<organism evidence="1 2">
    <name type="scientific">Macrophomina phaseolina (strain MS6)</name>
    <name type="common">Charcoal rot fungus</name>
    <dbReference type="NCBI Taxonomy" id="1126212"/>
    <lineage>
        <taxon>Eukaryota</taxon>
        <taxon>Fungi</taxon>
        <taxon>Dikarya</taxon>
        <taxon>Ascomycota</taxon>
        <taxon>Pezizomycotina</taxon>
        <taxon>Dothideomycetes</taxon>
        <taxon>Dothideomycetes incertae sedis</taxon>
        <taxon>Botryosphaeriales</taxon>
        <taxon>Botryosphaeriaceae</taxon>
        <taxon>Macrophomina</taxon>
    </lineage>
</organism>
<comment type="caution">
    <text evidence="1">The sequence shown here is derived from an EMBL/GenBank/DDBJ whole genome shotgun (WGS) entry which is preliminary data.</text>
</comment>
<dbReference type="HOGENOM" id="CLU_748232_0_0_1"/>
<dbReference type="EMBL" id="AHHD01000071">
    <property type="protein sequence ID" value="EKG20983.1"/>
    <property type="molecule type" value="Genomic_DNA"/>
</dbReference>
<dbReference type="Proteomes" id="UP000007129">
    <property type="component" value="Unassembled WGS sequence"/>
</dbReference>
<gene>
    <name evidence="1" type="ORF">MPH_01708</name>
</gene>
<dbReference type="OrthoDB" id="3934864at2759"/>
<sequence length="362" mass="39812">MASDHDAPDPVLSLGLRQGNTVGHDTLQLNRQSFAGLNNLEITTFDPEHAVTLACSGLDEKTSRINLIPALRAGLLQLVEHATQEIVKIPSSPGPVGRIEIPPKPSPTYRQSRVGLGIDSTDKFWKDHLQPGRTYLLRFSPDGGEAWCTRGSGGAKRLPVRREHDTVRFTVYADPSPPLFSAVFDVQPGTAHRSGDPPFKFVVDIASEADGPVTVCTEGTPFGRELNCVDQLVLCVDAETGEEVEFPAQFGCFDGDPRPEFPGDDEFVEVRPGEPWRFEYVLERESGSKPGGLESFESGRRYKIELSKSAQQGFGTWMLGRKEELLSGTVQERKRRWAPSPRGRGRVAVVQENGPVSFDVTE</sequence>
<dbReference type="InParanoid" id="K2S1Y1"/>
<proteinExistence type="predicted"/>